<evidence type="ECO:0000259" key="7">
    <source>
        <dbReference type="PROSITE" id="PS51160"/>
    </source>
</evidence>
<dbReference type="Proteomes" id="UP000230956">
    <property type="component" value="Unassembled WGS sequence"/>
</dbReference>
<dbReference type="GO" id="GO:0003998">
    <property type="term" value="F:acylphosphatase activity"/>
    <property type="evidence" value="ECO:0007669"/>
    <property type="project" value="UniProtKB-EC"/>
</dbReference>
<dbReference type="PROSITE" id="PS51160">
    <property type="entry name" value="ACYLPHOSPHATASE_3"/>
    <property type="match status" value="1"/>
</dbReference>
<feature type="active site" evidence="5">
    <location>
        <position position="38"/>
    </location>
</feature>
<dbReference type="InterPro" id="IPR001792">
    <property type="entry name" value="Acylphosphatase-like_dom"/>
</dbReference>
<organism evidence="8 9">
    <name type="scientific">Candidatus Aquicultor secundus</name>
    <dbReference type="NCBI Taxonomy" id="1973895"/>
    <lineage>
        <taxon>Bacteria</taxon>
        <taxon>Bacillati</taxon>
        <taxon>Actinomycetota</taxon>
        <taxon>Candidatus Aquicultoria</taxon>
        <taxon>Candidatus Aquicultorales</taxon>
        <taxon>Candidatus Aquicultoraceae</taxon>
        <taxon>Candidatus Aquicultor</taxon>
    </lineage>
</organism>
<dbReference type="EC" id="3.6.1.7" evidence="2 5"/>
<evidence type="ECO:0000256" key="5">
    <source>
        <dbReference type="PROSITE-ProRule" id="PRU00520"/>
    </source>
</evidence>
<proteinExistence type="inferred from homology"/>
<dbReference type="Pfam" id="PF00708">
    <property type="entry name" value="Acylphosphatase"/>
    <property type="match status" value="1"/>
</dbReference>
<comment type="caution">
    <text evidence="8">The sequence shown here is derived from an EMBL/GenBank/DDBJ whole genome shotgun (WGS) entry which is preliminary data.</text>
</comment>
<evidence type="ECO:0000256" key="6">
    <source>
        <dbReference type="RuleBase" id="RU004168"/>
    </source>
</evidence>
<dbReference type="PANTHER" id="PTHR47268:SF4">
    <property type="entry name" value="ACYLPHOSPHATASE"/>
    <property type="match status" value="1"/>
</dbReference>
<dbReference type="PANTHER" id="PTHR47268">
    <property type="entry name" value="ACYLPHOSPHATASE"/>
    <property type="match status" value="1"/>
</dbReference>
<dbReference type="InterPro" id="IPR036046">
    <property type="entry name" value="Acylphosphatase-like_dom_sf"/>
</dbReference>
<feature type="domain" description="Acylphosphatase-like" evidence="7">
    <location>
        <begin position="5"/>
        <end position="92"/>
    </location>
</feature>
<dbReference type="PROSITE" id="PS00151">
    <property type="entry name" value="ACYLPHOSPHATASE_2"/>
    <property type="match status" value="1"/>
</dbReference>
<comment type="similarity">
    <text evidence="1 6">Belongs to the acylphosphatase family.</text>
</comment>
<reference evidence="9" key="1">
    <citation type="submission" date="2017-09" db="EMBL/GenBank/DDBJ databases">
        <title>Depth-based differentiation of microbial function through sediment-hosted aquifers and enrichment of novel symbionts in the deep terrestrial subsurface.</title>
        <authorList>
            <person name="Probst A.J."/>
            <person name="Ladd B."/>
            <person name="Jarett J.K."/>
            <person name="Geller-Mcgrath D.E."/>
            <person name="Sieber C.M.K."/>
            <person name="Emerson J.B."/>
            <person name="Anantharaman K."/>
            <person name="Thomas B.C."/>
            <person name="Malmstrom R."/>
            <person name="Stieglmeier M."/>
            <person name="Klingl A."/>
            <person name="Woyke T."/>
            <person name="Ryan C.M."/>
            <person name="Banfield J.F."/>
        </authorList>
    </citation>
    <scope>NUCLEOTIDE SEQUENCE [LARGE SCALE GENOMIC DNA]</scope>
</reference>
<dbReference type="RefSeq" id="WP_286678438.1">
    <property type="nucleotide sequence ID" value="NZ_MNXI01000082.1"/>
</dbReference>
<accession>A0A2M7T6K6</accession>
<name>A0A2M7T6K6_9ACTN</name>
<dbReference type="InterPro" id="IPR017968">
    <property type="entry name" value="Acylphosphatase_CS"/>
</dbReference>
<dbReference type="SUPFAM" id="SSF54975">
    <property type="entry name" value="Acylphosphatase/BLUF domain-like"/>
    <property type="match status" value="1"/>
</dbReference>
<dbReference type="AlphaFoldDB" id="A0A2M7T6K6"/>
<evidence type="ECO:0000256" key="1">
    <source>
        <dbReference type="ARBA" id="ARBA00005614"/>
    </source>
</evidence>
<dbReference type="Gene3D" id="3.30.70.100">
    <property type="match status" value="1"/>
</dbReference>
<keyword evidence="5" id="KW-0378">Hydrolase</keyword>
<dbReference type="InterPro" id="IPR020456">
    <property type="entry name" value="Acylphosphatase"/>
</dbReference>
<evidence type="ECO:0000256" key="3">
    <source>
        <dbReference type="ARBA" id="ARBA00015991"/>
    </source>
</evidence>
<feature type="active site" evidence="5">
    <location>
        <position position="20"/>
    </location>
</feature>
<evidence type="ECO:0000313" key="9">
    <source>
        <dbReference type="Proteomes" id="UP000230956"/>
    </source>
</evidence>
<evidence type="ECO:0000313" key="8">
    <source>
        <dbReference type="EMBL" id="PIZ36438.1"/>
    </source>
</evidence>
<protein>
    <recommendedName>
        <fullName evidence="3 5">acylphosphatase</fullName>
        <ecNumber evidence="2 5">3.6.1.7</ecNumber>
    </recommendedName>
</protein>
<dbReference type="EMBL" id="PFNG01000203">
    <property type="protein sequence ID" value="PIZ36438.1"/>
    <property type="molecule type" value="Genomic_DNA"/>
</dbReference>
<gene>
    <name evidence="8" type="ORF">COY37_08615</name>
</gene>
<sequence length="92" mass="10569">MTEKRLHLLIQGRVQGVYYRQSMKEMADLRHVKGWVRNLPSGEVEAVIEGDGVMVDDLVGWCRRGPDRAAVDRVRIDWEEPKGDFKSFVVKG</sequence>
<evidence type="ECO:0000256" key="2">
    <source>
        <dbReference type="ARBA" id="ARBA00012150"/>
    </source>
</evidence>
<evidence type="ECO:0000256" key="4">
    <source>
        <dbReference type="ARBA" id="ARBA00047645"/>
    </source>
</evidence>
<comment type="catalytic activity">
    <reaction evidence="4 5">
        <text>an acyl phosphate + H2O = a carboxylate + phosphate + H(+)</text>
        <dbReference type="Rhea" id="RHEA:14965"/>
        <dbReference type="ChEBI" id="CHEBI:15377"/>
        <dbReference type="ChEBI" id="CHEBI:15378"/>
        <dbReference type="ChEBI" id="CHEBI:29067"/>
        <dbReference type="ChEBI" id="CHEBI:43474"/>
        <dbReference type="ChEBI" id="CHEBI:59918"/>
        <dbReference type="EC" id="3.6.1.7"/>
    </reaction>
</comment>